<evidence type="ECO:0000313" key="1">
    <source>
        <dbReference type="EMBL" id="MFD0888657.1"/>
    </source>
</evidence>
<accession>A0ABW3E013</accession>
<name>A0ABW3E013_9ACTN</name>
<keyword evidence="2" id="KW-1185">Reference proteome</keyword>
<evidence type="ECO:0000313" key="2">
    <source>
        <dbReference type="Proteomes" id="UP001597024"/>
    </source>
</evidence>
<comment type="caution">
    <text evidence="1">The sequence shown here is derived from an EMBL/GenBank/DDBJ whole genome shotgun (WGS) entry which is preliminary data.</text>
</comment>
<reference evidence="2" key="1">
    <citation type="journal article" date="2019" name="Int. J. Syst. Evol. Microbiol.">
        <title>The Global Catalogue of Microorganisms (GCM) 10K type strain sequencing project: providing services to taxonomists for standard genome sequencing and annotation.</title>
        <authorList>
            <consortium name="The Broad Institute Genomics Platform"/>
            <consortium name="The Broad Institute Genome Sequencing Center for Infectious Disease"/>
            <person name="Wu L."/>
            <person name="Ma J."/>
        </authorList>
    </citation>
    <scope>NUCLEOTIDE SEQUENCE [LARGE SCALE GENOMIC DNA]</scope>
    <source>
        <strain evidence="2">CCUG 62974</strain>
    </source>
</reference>
<dbReference type="Proteomes" id="UP001597024">
    <property type="component" value="Unassembled WGS sequence"/>
</dbReference>
<dbReference type="EMBL" id="JBHTHX010001432">
    <property type="protein sequence ID" value="MFD0888657.1"/>
    <property type="molecule type" value="Genomic_DNA"/>
</dbReference>
<proteinExistence type="predicted"/>
<gene>
    <name evidence="1" type="ORF">ACFQ08_29325</name>
</gene>
<sequence>ARLAAWAGGRRRARRAKRALRVNVEQVARDLVLDPIGDEVTRYRDFTEAVTDACAENGKRSR</sequence>
<protein>
    <submittedName>
        <fullName evidence="1">ABC transporter</fullName>
    </submittedName>
</protein>
<organism evidence="1 2">
    <name type="scientific">Streptosporangium algeriense</name>
    <dbReference type="NCBI Taxonomy" id="1682748"/>
    <lineage>
        <taxon>Bacteria</taxon>
        <taxon>Bacillati</taxon>
        <taxon>Actinomycetota</taxon>
        <taxon>Actinomycetes</taxon>
        <taxon>Streptosporangiales</taxon>
        <taxon>Streptosporangiaceae</taxon>
        <taxon>Streptosporangium</taxon>
    </lineage>
</organism>
<feature type="non-terminal residue" evidence="1">
    <location>
        <position position="1"/>
    </location>
</feature>